<dbReference type="EMBL" id="JAQQLF010000001">
    <property type="protein sequence ID" value="MDC7715685.1"/>
    <property type="molecule type" value="Genomic_DNA"/>
</dbReference>
<accession>A0ABT5ITT7</accession>
<comment type="caution">
    <text evidence="1">The sequence shown here is derived from an EMBL/GenBank/DDBJ whole genome shotgun (WGS) entry which is preliminary data.</text>
</comment>
<reference evidence="1 2" key="1">
    <citation type="submission" date="2023-01" db="EMBL/GenBank/DDBJ databases">
        <title>Novel species of the genus Vogesella isolated from rivers.</title>
        <authorList>
            <person name="Lu H."/>
        </authorList>
    </citation>
    <scope>NUCLEOTIDE SEQUENCE [LARGE SCALE GENOMIC DNA]</scope>
    <source>
        <strain evidence="1 2">DC21W</strain>
    </source>
</reference>
<proteinExistence type="predicted"/>
<dbReference type="PANTHER" id="PTHR36423">
    <property type="entry name" value="AFR070WP"/>
    <property type="match status" value="1"/>
</dbReference>
<evidence type="ECO:0000313" key="1">
    <source>
        <dbReference type="EMBL" id="MDC7715685.1"/>
    </source>
</evidence>
<organism evidence="1 2">
    <name type="scientific">Vogesella aquatica</name>
    <dbReference type="NCBI Taxonomy" id="2984206"/>
    <lineage>
        <taxon>Bacteria</taxon>
        <taxon>Pseudomonadati</taxon>
        <taxon>Pseudomonadota</taxon>
        <taxon>Betaproteobacteria</taxon>
        <taxon>Neisseriales</taxon>
        <taxon>Chromobacteriaceae</taxon>
        <taxon>Vogesella</taxon>
    </lineage>
</organism>
<dbReference type="RefSeq" id="WP_272750183.1">
    <property type="nucleotide sequence ID" value="NZ_JAQQLF010000001.1"/>
</dbReference>
<dbReference type="InterPro" id="IPR023389">
    <property type="entry name" value="DOPA-like_sf"/>
</dbReference>
<evidence type="ECO:0000313" key="2">
    <source>
        <dbReference type="Proteomes" id="UP001219956"/>
    </source>
</evidence>
<dbReference type="PIRSF" id="PIRSF028139">
    <property type="entry name" value="DOPA-diox_rel_Mll2280"/>
    <property type="match status" value="1"/>
</dbReference>
<dbReference type="Pfam" id="PF08883">
    <property type="entry name" value="DOPA_dioxygen"/>
    <property type="match status" value="1"/>
</dbReference>
<sequence length="111" mass="12251">MTTIYHAHVYFLPEQSAQAATLHATLAPRLPAGCWLGRLIGREVGPHTRPMFEIDFAEALLPAVTALLEQYRDGLPVLLHPELDNEVTGHTTAARWLGEPLPLKLHTLRGA</sequence>
<keyword evidence="2" id="KW-1185">Reference proteome</keyword>
<name>A0ABT5ITT7_9NEIS</name>
<dbReference type="InterPro" id="IPR014980">
    <property type="entry name" value="DOPA_dioxygen"/>
</dbReference>
<dbReference type="Gene3D" id="3.30.70.1240">
    <property type="entry name" value="DOPA-like domains"/>
    <property type="match status" value="1"/>
</dbReference>
<gene>
    <name evidence="1" type="ORF">PQU95_00435</name>
</gene>
<dbReference type="SUPFAM" id="SSF143410">
    <property type="entry name" value="DOPA-like"/>
    <property type="match status" value="1"/>
</dbReference>
<dbReference type="Proteomes" id="UP001219956">
    <property type="component" value="Unassembled WGS sequence"/>
</dbReference>
<protein>
    <submittedName>
        <fullName evidence="1">DOPA 4,5-dioxygenase family protein</fullName>
    </submittedName>
</protein>
<dbReference type="PANTHER" id="PTHR36423:SF2">
    <property type="entry name" value="AFR070WP"/>
    <property type="match status" value="1"/>
</dbReference>